<dbReference type="OrthoDB" id="1668230at2759"/>
<gene>
    <name evidence="1" type="ORF">GJ744_012199</name>
</gene>
<evidence type="ECO:0000313" key="1">
    <source>
        <dbReference type="EMBL" id="KAF7506135.1"/>
    </source>
</evidence>
<evidence type="ECO:0008006" key="3">
    <source>
        <dbReference type="Google" id="ProtNLM"/>
    </source>
</evidence>
<sequence length="128" mass="14386">MEKRFPSSFGLRDMMRMNGEGRQYIICCLTRDLPEPREDGSQEQINRQERFAFATLLYEIGSGKEPFIWLSSEEVQQCYSNAEFPDDVKSLSPLLFITVCHSGASSLPTSSTLLALSSIESLQGLVLI</sequence>
<accession>A0A8H7AJ87</accession>
<keyword evidence="2" id="KW-1185">Reference proteome</keyword>
<proteinExistence type="predicted"/>
<dbReference type="Proteomes" id="UP000606974">
    <property type="component" value="Unassembled WGS sequence"/>
</dbReference>
<dbReference type="AlphaFoldDB" id="A0A8H7AJ87"/>
<organism evidence="1 2">
    <name type="scientific">Endocarpon pusillum</name>
    <dbReference type="NCBI Taxonomy" id="364733"/>
    <lineage>
        <taxon>Eukaryota</taxon>
        <taxon>Fungi</taxon>
        <taxon>Dikarya</taxon>
        <taxon>Ascomycota</taxon>
        <taxon>Pezizomycotina</taxon>
        <taxon>Eurotiomycetes</taxon>
        <taxon>Chaetothyriomycetidae</taxon>
        <taxon>Verrucariales</taxon>
        <taxon>Verrucariaceae</taxon>
        <taxon>Endocarpon</taxon>
    </lineage>
</organism>
<dbReference type="EMBL" id="JAACFV010000093">
    <property type="protein sequence ID" value="KAF7506135.1"/>
    <property type="molecule type" value="Genomic_DNA"/>
</dbReference>
<evidence type="ECO:0000313" key="2">
    <source>
        <dbReference type="Proteomes" id="UP000606974"/>
    </source>
</evidence>
<protein>
    <recommendedName>
        <fullName evidence="3">Protein kinase domain-containing protein</fullName>
    </recommendedName>
</protein>
<reference evidence="1" key="1">
    <citation type="submission" date="2020-02" db="EMBL/GenBank/DDBJ databases">
        <authorList>
            <person name="Palmer J.M."/>
        </authorList>
    </citation>
    <scope>NUCLEOTIDE SEQUENCE</scope>
    <source>
        <strain evidence="1">EPUS1.4</strain>
        <tissue evidence="1">Thallus</tissue>
    </source>
</reference>
<name>A0A8H7AJ87_9EURO</name>
<comment type="caution">
    <text evidence="1">The sequence shown here is derived from an EMBL/GenBank/DDBJ whole genome shotgun (WGS) entry which is preliminary data.</text>
</comment>